<sequence length="128" mass="13652">DSNTSASLHSTHPQISHGQLKTMADPTPISPIHRTSTFPHKTSPAVSTQTPLINTDTPAINAGAPVELPADEVASIPPGQHEVVGRKAVEEEVMKKRLQDQGVIVDVGKEGLSAEEVRAATARRERPQ</sequence>
<evidence type="ECO:0000256" key="1">
    <source>
        <dbReference type="SAM" id="MobiDB-lite"/>
    </source>
</evidence>
<organism evidence="2 3">
    <name type="scientific">Phaeosphaeria nodorum (strain SN15 / ATCC MYA-4574 / FGSC 10173)</name>
    <name type="common">Glume blotch fungus</name>
    <name type="synonym">Parastagonospora nodorum</name>
    <dbReference type="NCBI Taxonomy" id="321614"/>
    <lineage>
        <taxon>Eukaryota</taxon>
        <taxon>Fungi</taxon>
        <taxon>Dikarya</taxon>
        <taxon>Ascomycota</taxon>
        <taxon>Pezizomycotina</taxon>
        <taxon>Dothideomycetes</taxon>
        <taxon>Pleosporomycetidae</taxon>
        <taxon>Pleosporales</taxon>
        <taxon>Pleosporineae</taxon>
        <taxon>Phaeosphaeriaceae</taxon>
        <taxon>Parastagonospora</taxon>
    </lineage>
</organism>
<dbReference type="Proteomes" id="UP000663193">
    <property type="component" value="Chromosome 8"/>
</dbReference>
<keyword evidence="3" id="KW-1185">Reference proteome</keyword>
<reference evidence="3" key="1">
    <citation type="journal article" date="2021" name="BMC Genomics">
        <title>Chromosome-level genome assembly and manually-curated proteome of model necrotroph Parastagonospora nodorum Sn15 reveals a genome-wide trove of candidate effector homologs, and redundancy of virulence-related functions within an accessory chromosome.</title>
        <authorList>
            <person name="Bertazzoni S."/>
            <person name="Jones D.A.B."/>
            <person name="Phan H.T."/>
            <person name="Tan K.-C."/>
            <person name="Hane J.K."/>
        </authorList>
    </citation>
    <scope>NUCLEOTIDE SEQUENCE [LARGE SCALE GENOMIC DNA]</scope>
    <source>
        <strain evidence="3">SN15 / ATCC MYA-4574 / FGSC 10173)</strain>
    </source>
</reference>
<dbReference type="VEuPathDB" id="FungiDB:JI435_151210"/>
<dbReference type="AlphaFoldDB" id="A0A7U2F3M1"/>
<feature type="compositionally biased region" description="Polar residues" evidence="1">
    <location>
        <begin position="33"/>
        <end position="58"/>
    </location>
</feature>
<dbReference type="OrthoDB" id="5310629at2759"/>
<feature type="non-terminal residue" evidence="2">
    <location>
        <position position="1"/>
    </location>
</feature>
<name>A0A7U2F3M1_PHANO</name>
<feature type="compositionally biased region" description="Polar residues" evidence="1">
    <location>
        <begin position="1"/>
        <end position="19"/>
    </location>
</feature>
<evidence type="ECO:0000313" key="2">
    <source>
        <dbReference type="EMBL" id="QRC97777.1"/>
    </source>
</evidence>
<evidence type="ECO:0000313" key="3">
    <source>
        <dbReference type="Proteomes" id="UP000663193"/>
    </source>
</evidence>
<feature type="region of interest" description="Disordered" evidence="1">
    <location>
        <begin position="1"/>
        <end position="63"/>
    </location>
</feature>
<dbReference type="EMBL" id="CP069030">
    <property type="protein sequence ID" value="QRC97777.1"/>
    <property type="molecule type" value="Genomic_DNA"/>
</dbReference>
<protein>
    <submittedName>
        <fullName evidence="2">Uncharacterized protein</fullName>
    </submittedName>
</protein>
<gene>
    <name evidence="2" type="ORF">JI435_151210</name>
</gene>
<accession>A0A7U2F3M1</accession>
<proteinExistence type="predicted"/>